<gene>
    <name evidence="1" type="ORF">AMTR_s00104p00073820</name>
</gene>
<sequence length="65" mass="7065">MSTWAVPWGINQPPRIIALPWAVQAKVRGEVKLIPALVSQSLLRAAPVDSLVRSDALQPLVVGRQ</sequence>
<proteinExistence type="predicted"/>
<keyword evidence="2" id="KW-1185">Reference proteome</keyword>
<dbReference type="HOGENOM" id="CLU_2852676_0_0_1"/>
<reference evidence="2" key="1">
    <citation type="journal article" date="2013" name="Science">
        <title>The Amborella genome and the evolution of flowering plants.</title>
        <authorList>
            <consortium name="Amborella Genome Project"/>
        </authorList>
    </citation>
    <scope>NUCLEOTIDE SEQUENCE [LARGE SCALE GENOMIC DNA]</scope>
</reference>
<dbReference type="EMBL" id="KI394907">
    <property type="protein sequence ID" value="ERN00352.1"/>
    <property type="molecule type" value="Genomic_DNA"/>
</dbReference>
<name>W1NT17_AMBTC</name>
<dbReference type="AlphaFoldDB" id="W1NT17"/>
<accession>W1NT17</accession>
<protein>
    <submittedName>
        <fullName evidence="1">Uncharacterized protein</fullName>
    </submittedName>
</protein>
<organism evidence="1 2">
    <name type="scientific">Amborella trichopoda</name>
    <dbReference type="NCBI Taxonomy" id="13333"/>
    <lineage>
        <taxon>Eukaryota</taxon>
        <taxon>Viridiplantae</taxon>
        <taxon>Streptophyta</taxon>
        <taxon>Embryophyta</taxon>
        <taxon>Tracheophyta</taxon>
        <taxon>Spermatophyta</taxon>
        <taxon>Magnoliopsida</taxon>
        <taxon>Amborellales</taxon>
        <taxon>Amborellaceae</taxon>
        <taxon>Amborella</taxon>
    </lineage>
</organism>
<dbReference type="Proteomes" id="UP000017836">
    <property type="component" value="Unassembled WGS sequence"/>
</dbReference>
<dbReference type="Gramene" id="ERN00352">
    <property type="protein sequence ID" value="ERN00352"/>
    <property type="gene ID" value="AMTR_s00104p00073820"/>
</dbReference>
<evidence type="ECO:0000313" key="2">
    <source>
        <dbReference type="Proteomes" id="UP000017836"/>
    </source>
</evidence>
<evidence type="ECO:0000313" key="1">
    <source>
        <dbReference type="EMBL" id="ERN00352.1"/>
    </source>
</evidence>